<accession>A0A430AXF8</accession>
<dbReference type="InterPro" id="IPR037294">
    <property type="entry name" value="ABC_BtuC-like"/>
</dbReference>
<evidence type="ECO:0000256" key="6">
    <source>
        <dbReference type="ARBA" id="ARBA00022989"/>
    </source>
</evidence>
<comment type="similarity">
    <text evidence="2">Belongs to the binding-protein-dependent transport system permease family. FecCD subfamily.</text>
</comment>
<dbReference type="InterPro" id="IPR000522">
    <property type="entry name" value="ABC_transptr_permease_BtuC"/>
</dbReference>
<name>A0A430AXF8_9ENTE</name>
<feature type="transmembrane region" description="Helical" evidence="8">
    <location>
        <begin position="254"/>
        <end position="284"/>
    </location>
</feature>
<dbReference type="GO" id="GO:0033214">
    <property type="term" value="P:siderophore-iron import into cell"/>
    <property type="evidence" value="ECO:0007669"/>
    <property type="project" value="TreeGrafter"/>
</dbReference>
<keyword evidence="4" id="KW-1003">Cell membrane</keyword>
<dbReference type="CDD" id="cd06550">
    <property type="entry name" value="TM_ABC_iron-siderophores_like"/>
    <property type="match status" value="1"/>
</dbReference>
<dbReference type="Gene3D" id="1.10.3470.10">
    <property type="entry name" value="ABC transporter involved in vitamin B12 uptake, BtuC"/>
    <property type="match status" value="1"/>
</dbReference>
<feature type="transmembrane region" description="Helical" evidence="8">
    <location>
        <begin position="206"/>
        <end position="227"/>
    </location>
</feature>
<dbReference type="SUPFAM" id="SSF81345">
    <property type="entry name" value="ABC transporter involved in vitamin B12 uptake, BtuC"/>
    <property type="match status" value="1"/>
</dbReference>
<dbReference type="AlphaFoldDB" id="A0A430AXF8"/>
<comment type="subcellular location">
    <subcellularLocation>
        <location evidence="1">Cell membrane</location>
        <topology evidence="1">Multi-pass membrane protein</topology>
    </subcellularLocation>
</comment>
<feature type="transmembrane region" description="Helical" evidence="8">
    <location>
        <begin position="164"/>
        <end position="186"/>
    </location>
</feature>
<dbReference type="OrthoDB" id="9811721at2"/>
<organism evidence="9 10">
    <name type="scientific">Vagococcus carniphilus</name>
    <dbReference type="NCBI Taxonomy" id="218144"/>
    <lineage>
        <taxon>Bacteria</taxon>
        <taxon>Bacillati</taxon>
        <taxon>Bacillota</taxon>
        <taxon>Bacilli</taxon>
        <taxon>Lactobacillales</taxon>
        <taxon>Enterococcaceae</taxon>
        <taxon>Vagococcus</taxon>
    </lineage>
</organism>
<evidence type="ECO:0000256" key="1">
    <source>
        <dbReference type="ARBA" id="ARBA00004651"/>
    </source>
</evidence>
<dbReference type="EMBL" id="NGKB01000010">
    <property type="protein sequence ID" value="RSU12716.1"/>
    <property type="molecule type" value="Genomic_DNA"/>
</dbReference>
<keyword evidence="10" id="KW-1185">Reference proteome</keyword>
<dbReference type="GeneID" id="95580154"/>
<feature type="transmembrane region" description="Helical" evidence="8">
    <location>
        <begin position="76"/>
        <end position="97"/>
    </location>
</feature>
<feature type="transmembrane region" description="Helical" evidence="8">
    <location>
        <begin position="296"/>
        <end position="314"/>
    </location>
</feature>
<keyword evidence="7 8" id="KW-0472">Membrane</keyword>
<reference evidence="9 10" key="1">
    <citation type="submission" date="2017-05" db="EMBL/GenBank/DDBJ databases">
        <title>Vagococcus spp. assemblies.</title>
        <authorList>
            <person name="Gulvik C.A."/>
        </authorList>
    </citation>
    <scope>NUCLEOTIDE SEQUENCE [LARGE SCALE GENOMIC DNA]</scope>
    <source>
        <strain evidence="9 10">SS1714</strain>
    </source>
</reference>
<gene>
    <name evidence="9" type="ORF">CBF28_10335</name>
</gene>
<evidence type="ECO:0000256" key="2">
    <source>
        <dbReference type="ARBA" id="ARBA00007935"/>
    </source>
</evidence>
<protein>
    <submittedName>
        <fullName evidence="9">ABC transporter</fullName>
    </submittedName>
</protein>
<keyword evidence="5 8" id="KW-0812">Transmembrane</keyword>
<dbReference type="GO" id="GO:0022857">
    <property type="term" value="F:transmembrane transporter activity"/>
    <property type="evidence" value="ECO:0007669"/>
    <property type="project" value="InterPro"/>
</dbReference>
<feature type="transmembrane region" description="Helical" evidence="8">
    <location>
        <begin position="133"/>
        <end position="152"/>
    </location>
</feature>
<comment type="caution">
    <text evidence="9">The sequence shown here is derived from an EMBL/GenBank/DDBJ whole genome shotgun (WGS) entry which is preliminary data.</text>
</comment>
<dbReference type="GO" id="GO:0005886">
    <property type="term" value="C:plasma membrane"/>
    <property type="evidence" value="ECO:0007669"/>
    <property type="project" value="UniProtKB-SubCell"/>
</dbReference>
<dbReference type="RefSeq" id="WP_126794962.1">
    <property type="nucleotide sequence ID" value="NZ_CP060720.1"/>
</dbReference>
<proteinExistence type="inferred from homology"/>
<dbReference type="FunFam" id="1.10.3470.10:FF:000001">
    <property type="entry name" value="Vitamin B12 ABC transporter permease BtuC"/>
    <property type="match status" value="1"/>
</dbReference>
<evidence type="ECO:0000256" key="8">
    <source>
        <dbReference type="SAM" id="Phobius"/>
    </source>
</evidence>
<dbReference type="Pfam" id="PF01032">
    <property type="entry name" value="FecCD"/>
    <property type="match status" value="1"/>
</dbReference>
<dbReference type="Proteomes" id="UP000288028">
    <property type="component" value="Unassembled WGS sequence"/>
</dbReference>
<feature type="transmembrane region" description="Helical" evidence="8">
    <location>
        <begin position="326"/>
        <end position="343"/>
    </location>
</feature>
<evidence type="ECO:0000313" key="10">
    <source>
        <dbReference type="Proteomes" id="UP000288028"/>
    </source>
</evidence>
<evidence type="ECO:0000313" key="9">
    <source>
        <dbReference type="EMBL" id="RSU12716.1"/>
    </source>
</evidence>
<dbReference type="PANTHER" id="PTHR30472:SF25">
    <property type="entry name" value="ABC TRANSPORTER PERMEASE PROTEIN MJ0876-RELATED"/>
    <property type="match status" value="1"/>
</dbReference>
<keyword evidence="6 8" id="KW-1133">Transmembrane helix</keyword>
<feature type="transmembrane region" description="Helical" evidence="8">
    <location>
        <begin position="104"/>
        <end position="127"/>
    </location>
</feature>
<evidence type="ECO:0000256" key="4">
    <source>
        <dbReference type="ARBA" id="ARBA00022475"/>
    </source>
</evidence>
<evidence type="ECO:0000256" key="7">
    <source>
        <dbReference type="ARBA" id="ARBA00023136"/>
    </source>
</evidence>
<evidence type="ECO:0000256" key="3">
    <source>
        <dbReference type="ARBA" id="ARBA00022448"/>
    </source>
</evidence>
<keyword evidence="3" id="KW-0813">Transport</keyword>
<feature type="transmembrane region" description="Helical" evidence="8">
    <location>
        <begin position="12"/>
        <end position="31"/>
    </location>
</feature>
<evidence type="ECO:0000256" key="5">
    <source>
        <dbReference type="ARBA" id="ARBA00022692"/>
    </source>
</evidence>
<dbReference type="PANTHER" id="PTHR30472">
    <property type="entry name" value="FERRIC ENTEROBACTIN TRANSPORT SYSTEM PERMEASE PROTEIN"/>
    <property type="match status" value="1"/>
</dbReference>
<sequence length="351" mass="37866">MEQIQRSNWKFNMILLGMVLLLIVSIIYSITLGSADISMKDVYQILFAKITGNNALLEGFEKGWIDIVWLIRLPRILLAVFAGIALSLSGAVMQAIVNNPLADPYILGISSGASLGATLAILLGVGISFGPNYVGISAFIGALSVSFLVLLFGSSSSRADVSRLLLVGIALSSLCSAISSIIVFAANNRNGMMTLNFWLLGSLSAANWQIVKILAPIVIVISIFFCFQSRILNLMLVGDEAAVTLGQENHIYRIVYIILAAILIGFIVYACGIIGFVGLVVPHIARLLVGVNHKRMIPITILFGGLFLLWADILSRMIIKGVEIPIGVIVSIVGAPFFLYLVIQNSGERRQ</sequence>